<organism evidence="1">
    <name type="scientific">hydrothermal vent metagenome</name>
    <dbReference type="NCBI Taxonomy" id="652676"/>
    <lineage>
        <taxon>unclassified sequences</taxon>
        <taxon>metagenomes</taxon>
        <taxon>ecological metagenomes</taxon>
    </lineage>
</organism>
<name>A0A1W1CQU7_9ZZZZ</name>
<gene>
    <name evidence="1" type="ORF">MNB_SV-10-1583</name>
</gene>
<dbReference type="EMBL" id="FPHL01000050">
    <property type="protein sequence ID" value="SFV68072.1"/>
    <property type="molecule type" value="Genomic_DNA"/>
</dbReference>
<sequence>MIFPFDKPGSRRVMEIFYLKDYDDENPRTLLLGINPGRNGAGVTGIGFTDPILLEEKCGIANTLEKRSELSGFFESIEILPHPR</sequence>
<dbReference type="InterPro" id="IPR036895">
    <property type="entry name" value="Uracil-DNA_glycosylase-like_sf"/>
</dbReference>
<evidence type="ECO:0000313" key="1">
    <source>
        <dbReference type="EMBL" id="SFV68072.1"/>
    </source>
</evidence>
<proteinExistence type="predicted"/>
<dbReference type="AlphaFoldDB" id="A0A1W1CQU7"/>
<reference evidence="1" key="1">
    <citation type="submission" date="2016-10" db="EMBL/GenBank/DDBJ databases">
        <authorList>
            <person name="de Groot N.N."/>
        </authorList>
    </citation>
    <scope>NUCLEOTIDE SEQUENCE</scope>
</reference>
<accession>A0A1W1CQU7</accession>
<dbReference type="Gene3D" id="3.40.470.10">
    <property type="entry name" value="Uracil-DNA glycosylase-like domain"/>
    <property type="match status" value="1"/>
</dbReference>
<protein>
    <submittedName>
        <fullName evidence="1">Uncharacterized protein</fullName>
    </submittedName>
</protein>